<feature type="domain" description="Transposase-associated" evidence="3">
    <location>
        <begin position="4"/>
        <end position="83"/>
    </location>
</feature>
<proteinExistence type="predicted"/>
<feature type="compositionally biased region" description="Polar residues" evidence="1">
    <location>
        <begin position="823"/>
        <end position="846"/>
    </location>
</feature>
<dbReference type="AlphaFoldDB" id="B9F5H6"/>
<reference evidence="4" key="1">
    <citation type="journal article" date="2005" name="PLoS Biol.">
        <title>The genomes of Oryza sativa: a history of duplications.</title>
        <authorList>
            <person name="Yu J."/>
            <person name="Wang J."/>
            <person name="Lin W."/>
            <person name="Li S."/>
            <person name="Li H."/>
            <person name="Zhou J."/>
            <person name="Ni P."/>
            <person name="Dong W."/>
            <person name="Hu S."/>
            <person name="Zeng C."/>
            <person name="Zhang J."/>
            <person name="Zhang Y."/>
            <person name="Li R."/>
            <person name="Xu Z."/>
            <person name="Li S."/>
            <person name="Li X."/>
            <person name="Zheng H."/>
            <person name="Cong L."/>
            <person name="Lin L."/>
            <person name="Yin J."/>
            <person name="Geng J."/>
            <person name="Li G."/>
            <person name="Shi J."/>
            <person name="Liu J."/>
            <person name="Lv H."/>
            <person name="Li J."/>
            <person name="Wang J."/>
            <person name="Deng Y."/>
            <person name="Ran L."/>
            <person name="Shi X."/>
            <person name="Wang X."/>
            <person name="Wu Q."/>
            <person name="Li C."/>
            <person name="Ren X."/>
            <person name="Wang J."/>
            <person name="Wang X."/>
            <person name="Li D."/>
            <person name="Liu D."/>
            <person name="Zhang X."/>
            <person name="Ji Z."/>
            <person name="Zhao W."/>
            <person name="Sun Y."/>
            <person name="Zhang Z."/>
            <person name="Bao J."/>
            <person name="Han Y."/>
            <person name="Dong L."/>
            <person name="Ji J."/>
            <person name="Chen P."/>
            <person name="Wu S."/>
            <person name="Liu J."/>
            <person name="Xiao Y."/>
            <person name="Bu D."/>
            <person name="Tan J."/>
            <person name="Yang L."/>
            <person name="Ye C."/>
            <person name="Zhang J."/>
            <person name="Xu J."/>
            <person name="Zhou Y."/>
            <person name="Yu Y."/>
            <person name="Zhang B."/>
            <person name="Zhuang S."/>
            <person name="Wei H."/>
            <person name="Liu B."/>
            <person name="Lei M."/>
            <person name="Yu H."/>
            <person name="Li Y."/>
            <person name="Xu H."/>
            <person name="Wei S."/>
            <person name="He X."/>
            <person name="Fang L."/>
            <person name="Zhang Z."/>
            <person name="Zhang Y."/>
            <person name="Huang X."/>
            <person name="Su Z."/>
            <person name="Tong W."/>
            <person name="Li J."/>
            <person name="Tong Z."/>
            <person name="Li S."/>
            <person name="Ye J."/>
            <person name="Wang L."/>
            <person name="Fang L."/>
            <person name="Lei T."/>
            <person name="Chen C."/>
            <person name="Chen H."/>
            <person name="Xu Z."/>
            <person name="Li H."/>
            <person name="Huang H."/>
            <person name="Zhang F."/>
            <person name="Xu H."/>
            <person name="Li N."/>
            <person name="Zhao C."/>
            <person name="Li S."/>
            <person name="Dong L."/>
            <person name="Huang Y."/>
            <person name="Li L."/>
            <person name="Xi Y."/>
            <person name="Qi Q."/>
            <person name="Li W."/>
            <person name="Zhang B."/>
            <person name="Hu W."/>
            <person name="Zhang Y."/>
            <person name="Tian X."/>
            <person name="Jiao Y."/>
            <person name="Liang X."/>
            <person name="Jin J."/>
            <person name="Gao L."/>
            <person name="Zheng W."/>
            <person name="Hao B."/>
            <person name="Liu S."/>
            <person name="Wang W."/>
            <person name="Yuan L."/>
            <person name="Cao M."/>
            <person name="McDermott J."/>
            <person name="Samudrala R."/>
            <person name="Wang J."/>
            <person name="Wong G.K."/>
            <person name="Yang H."/>
        </authorList>
    </citation>
    <scope>NUCLEOTIDE SEQUENCE [LARGE SCALE GENOMIC DNA]</scope>
</reference>
<accession>B9F5H6</accession>
<dbReference type="PANTHER" id="PTHR33157:SF5">
    <property type="entry name" value="OS09G0314100 PROTEIN"/>
    <property type="match status" value="1"/>
</dbReference>
<name>B9F5H6_ORYSJ</name>
<feature type="compositionally biased region" description="Low complexity" evidence="1">
    <location>
        <begin position="512"/>
        <end position="521"/>
    </location>
</feature>
<dbReference type="InterPro" id="IPR025312">
    <property type="entry name" value="DUF4216"/>
</dbReference>
<dbReference type="Proteomes" id="UP000007752">
    <property type="component" value="Chromosome 2"/>
</dbReference>
<dbReference type="GO" id="GO:0032196">
    <property type="term" value="P:transposition"/>
    <property type="evidence" value="ECO:0007669"/>
    <property type="project" value="InterPro"/>
</dbReference>
<feature type="compositionally biased region" description="Polar residues" evidence="1">
    <location>
        <begin position="462"/>
        <end position="509"/>
    </location>
</feature>
<dbReference type="Pfam" id="PF13952">
    <property type="entry name" value="DUF4216"/>
    <property type="match status" value="1"/>
</dbReference>
<sequence>MAERNWMYNGWHYGSAPSDEWIEKTNMFLDRAFSIPDLLQDGSIKFPCGRCRNYMRHTRDIIEAHLCKFGFKENYETWTAHGEEHIRNNEPVSPLAHEEGFDQPDRMDEMLHDIGAVQPPGIDEEPTSSASAFYRMVDGANESVHDNTMHTSLSAIARLLALKSEYNMSIAHYDDTLQLIHELLPPDSKLAEDFYHSKKLLRGLDHEFRFQANAFRKNTVVLDEAPRILKGEECMANSSIDSTLRQISYGFPRRITTYGCYDVNGYRFRSEKYESAKSGLSTVNTGVCVSCVDDDNNVIDYFGVIEDIIKITWEGSMNLELVLFDCRWFDPTNSSVRRTENLGLVEVNHTSRLSNFEPFVLASQVTQVYYLPYPCDSRPDLKDWWVVHNVTPHGWLPPSTTNESAPPNDQPQIDTFYQEEGLEGHFVIDLGDDIEIATTYISDEITNEKDLDYLAKYHEQPSPSVCPASQLSNTSSANGASSRSVPSTNGTQVNPANSNAEGQSQGSHRASTEQAEQQATQRGRKERSRTSLAVPRPGRKVGLIPRGEMQFKYVNCHAAEYKYTSQLGVILKREYPGTVKDLDNDELKAEANRVLQQYANKRVNDMMYQLRVDAVKLYFFKVRGEKIKDEVARTIELSEEEYLLARVEWVSESDWPSLCHHWDTEQYLEKRKKAQDSRLQSEDDSRNRGGSRPFTETQQWLAHDFGPEKATGLNTFGVMKSGAKNVDSTGTHGRIDNQKAEKIMADYTAVTNSGTQGDSDGHELDPKALYSICNGLPHGRLPIGNGAVSKSTVIAADRSEPPSEEDVVPPANEDLMSPAHVQRTGSSHAGSQQEAENDGTTDTNMGSEENVVCEVNIGCEANNGCNRNQVCSSGRAIAA</sequence>
<feature type="region of interest" description="Disordered" evidence="1">
    <location>
        <begin position="795"/>
        <end position="846"/>
    </location>
</feature>
<evidence type="ECO:0000313" key="4">
    <source>
        <dbReference type="EMBL" id="EEE56907.1"/>
    </source>
</evidence>
<evidence type="ECO:0000259" key="2">
    <source>
        <dbReference type="Pfam" id="PF13952"/>
    </source>
</evidence>
<gene>
    <name evidence="4" type="ORF">OsJ_06571</name>
</gene>
<feature type="compositionally biased region" description="Basic and acidic residues" evidence="1">
    <location>
        <begin position="673"/>
        <end position="687"/>
    </location>
</feature>
<dbReference type="Pfam" id="PF13963">
    <property type="entry name" value="Transpos_assoc"/>
    <property type="match status" value="1"/>
</dbReference>
<reference evidence="4" key="2">
    <citation type="submission" date="2008-12" db="EMBL/GenBank/DDBJ databases">
        <title>Improved gene annotation of the rice (Oryza sativa) genomes.</title>
        <authorList>
            <person name="Wang J."/>
            <person name="Li R."/>
            <person name="Fan W."/>
            <person name="Huang Q."/>
            <person name="Zhang J."/>
            <person name="Zhou Y."/>
            <person name="Hu Y."/>
            <person name="Zi S."/>
            <person name="Li J."/>
            <person name="Ni P."/>
            <person name="Zheng H."/>
            <person name="Zhang Y."/>
            <person name="Zhao M."/>
            <person name="Hao Q."/>
            <person name="McDermott J."/>
            <person name="Samudrala R."/>
            <person name="Kristiansen K."/>
            <person name="Wong G.K.-S."/>
        </authorList>
    </citation>
    <scope>NUCLEOTIDE SEQUENCE</scope>
</reference>
<dbReference type="InterPro" id="IPR039266">
    <property type="entry name" value="EN-1/SPM"/>
</dbReference>
<feature type="domain" description="DUF4216" evidence="2">
    <location>
        <begin position="319"/>
        <end position="387"/>
    </location>
</feature>
<feature type="region of interest" description="Disordered" evidence="1">
    <location>
        <begin position="673"/>
        <end position="699"/>
    </location>
</feature>
<dbReference type="InterPro" id="IPR029480">
    <property type="entry name" value="Transpos_assoc"/>
</dbReference>
<protein>
    <recommendedName>
        <fullName evidence="5">Transposase-associated domain-containing protein</fullName>
    </recommendedName>
</protein>
<feature type="region of interest" description="Disordered" evidence="1">
    <location>
        <begin position="462"/>
        <end position="541"/>
    </location>
</feature>
<evidence type="ECO:0008006" key="5">
    <source>
        <dbReference type="Google" id="ProtNLM"/>
    </source>
</evidence>
<dbReference type="EMBL" id="CM000139">
    <property type="protein sequence ID" value="EEE56907.1"/>
    <property type="molecule type" value="Genomic_DNA"/>
</dbReference>
<dbReference type="PANTHER" id="PTHR33157">
    <property type="entry name" value="AUTONOMOUS TRANSPOSABLE ELEMENT EN-1 MOSAIC PROTEIN-RELATED"/>
    <property type="match status" value="1"/>
</dbReference>
<organism evidence="4">
    <name type="scientific">Oryza sativa subsp. japonica</name>
    <name type="common">Rice</name>
    <dbReference type="NCBI Taxonomy" id="39947"/>
    <lineage>
        <taxon>Eukaryota</taxon>
        <taxon>Viridiplantae</taxon>
        <taxon>Streptophyta</taxon>
        <taxon>Embryophyta</taxon>
        <taxon>Tracheophyta</taxon>
        <taxon>Spermatophyta</taxon>
        <taxon>Magnoliopsida</taxon>
        <taxon>Liliopsida</taxon>
        <taxon>Poales</taxon>
        <taxon>Poaceae</taxon>
        <taxon>BOP clade</taxon>
        <taxon>Oryzoideae</taxon>
        <taxon>Oryzeae</taxon>
        <taxon>Oryzinae</taxon>
        <taxon>Oryza</taxon>
        <taxon>Oryza sativa</taxon>
    </lineage>
</organism>
<evidence type="ECO:0000256" key="1">
    <source>
        <dbReference type="SAM" id="MobiDB-lite"/>
    </source>
</evidence>
<evidence type="ECO:0000259" key="3">
    <source>
        <dbReference type="Pfam" id="PF13963"/>
    </source>
</evidence>